<evidence type="ECO:0000256" key="4">
    <source>
        <dbReference type="ARBA" id="ARBA00022989"/>
    </source>
</evidence>
<protein>
    <recommendedName>
        <fullName evidence="10">DUF445 domain-containing protein</fullName>
    </recommendedName>
</protein>
<keyword evidence="6" id="KW-0175">Coiled coil</keyword>
<name>A0A2T4U6D8_9BACI</name>
<dbReference type="AlphaFoldDB" id="A0A2T4U6D8"/>
<dbReference type="Pfam" id="PF04286">
    <property type="entry name" value="DUF445"/>
    <property type="match status" value="1"/>
</dbReference>
<feature type="transmembrane region" description="Helical" evidence="7">
    <location>
        <begin position="358"/>
        <end position="380"/>
    </location>
</feature>
<evidence type="ECO:0000256" key="6">
    <source>
        <dbReference type="SAM" id="Coils"/>
    </source>
</evidence>
<keyword evidence="4 7" id="KW-1133">Transmembrane helix</keyword>
<evidence type="ECO:0000256" key="2">
    <source>
        <dbReference type="ARBA" id="ARBA00008053"/>
    </source>
</evidence>
<feature type="transmembrane region" description="Helical" evidence="7">
    <location>
        <begin position="6"/>
        <end position="32"/>
    </location>
</feature>
<reference evidence="8 9" key="1">
    <citation type="submission" date="2018-03" db="EMBL/GenBank/DDBJ databases">
        <title>Alkalicoccus saliphilus sp. nov., isolated from a mineral pool.</title>
        <authorList>
            <person name="Zhao B."/>
        </authorList>
    </citation>
    <scope>NUCLEOTIDE SEQUENCE [LARGE SCALE GENOMIC DNA]</scope>
    <source>
        <strain evidence="8 9">6AG</strain>
    </source>
</reference>
<evidence type="ECO:0000256" key="7">
    <source>
        <dbReference type="SAM" id="Phobius"/>
    </source>
</evidence>
<evidence type="ECO:0000313" key="8">
    <source>
        <dbReference type="EMBL" id="PTL38961.1"/>
    </source>
</evidence>
<comment type="similarity">
    <text evidence="2">Belongs to the UPF0754 family.</text>
</comment>
<evidence type="ECO:0000313" key="9">
    <source>
        <dbReference type="Proteomes" id="UP000240509"/>
    </source>
</evidence>
<evidence type="ECO:0000256" key="1">
    <source>
        <dbReference type="ARBA" id="ARBA00004308"/>
    </source>
</evidence>
<keyword evidence="9" id="KW-1185">Reference proteome</keyword>
<dbReference type="InterPro" id="IPR007383">
    <property type="entry name" value="DUF445"/>
</dbReference>
<organism evidence="8 9">
    <name type="scientific">Alkalicoccus saliphilus</name>
    <dbReference type="NCBI Taxonomy" id="200989"/>
    <lineage>
        <taxon>Bacteria</taxon>
        <taxon>Bacillati</taxon>
        <taxon>Bacillota</taxon>
        <taxon>Bacilli</taxon>
        <taxon>Bacillales</taxon>
        <taxon>Bacillaceae</taxon>
        <taxon>Alkalicoccus</taxon>
    </lineage>
</organism>
<dbReference type="PANTHER" id="PTHR35791:SF1">
    <property type="entry name" value="UPF0754 MEMBRANE PROTEIN YHEB"/>
    <property type="match status" value="1"/>
</dbReference>
<gene>
    <name evidence="8" type="ORF">C6Y45_08240</name>
</gene>
<keyword evidence="3 7" id="KW-0812">Transmembrane</keyword>
<accession>A0A2T4U6D8</accession>
<evidence type="ECO:0008006" key="10">
    <source>
        <dbReference type="Google" id="ProtNLM"/>
    </source>
</evidence>
<comment type="subcellular location">
    <subcellularLocation>
        <location evidence="1">Endomembrane system</location>
    </subcellularLocation>
</comment>
<keyword evidence="5 7" id="KW-0472">Membrane</keyword>
<dbReference type="Proteomes" id="UP000240509">
    <property type="component" value="Unassembled WGS sequence"/>
</dbReference>
<feature type="coiled-coil region" evidence="6">
    <location>
        <begin position="87"/>
        <end position="114"/>
    </location>
</feature>
<evidence type="ECO:0000256" key="5">
    <source>
        <dbReference type="ARBA" id="ARBA00023136"/>
    </source>
</evidence>
<dbReference type="EMBL" id="PZJJ01000011">
    <property type="protein sequence ID" value="PTL38961.1"/>
    <property type="molecule type" value="Genomic_DNA"/>
</dbReference>
<dbReference type="PANTHER" id="PTHR35791">
    <property type="entry name" value="UPF0754 MEMBRANE PROTEIN YHEB"/>
    <property type="match status" value="1"/>
</dbReference>
<sequence>MKMGDFGMLLLVILIGGVIGGGTNIVAIRMLFRPYRAWYIGKKQVPFTPGLIPKRRGEIADNLGMLVEDHLVTPEGMKEKLAEGFLVEEVEKRLQQAVREMMEEERTLDEWVEHHIGRKDQLHDLRINIEKGLTAKVYELFEQYKHRPVREWLPPSWNTAVEERIPVIVEQISWKGAEYVDSIEGREKIDTMLTQYLQSKGNFSSFVGRLTHRFSLSDTIARELVRFLKDADTKKLMEELLLKEWRETTARSPDYFLSEDKLNEQISLLTSALVGRAPVVGEWSRPLSAWSGRYEEFLNSKVIPSILSTASMILSKYIKSIMKHIGIRDLVTREVNTFPLARLEEMLLIIANRELKMIAVLGALIGAVVGLIQGVFLLFIW</sequence>
<comment type="caution">
    <text evidence="8">The sequence shown here is derived from an EMBL/GenBank/DDBJ whole genome shotgun (WGS) entry which is preliminary data.</text>
</comment>
<proteinExistence type="inferred from homology"/>
<evidence type="ECO:0000256" key="3">
    <source>
        <dbReference type="ARBA" id="ARBA00022692"/>
    </source>
</evidence>
<dbReference type="GO" id="GO:0012505">
    <property type="term" value="C:endomembrane system"/>
    <property type="evidence" value="ECO:0007669"/>
    <property type="project" value="UniProtKB-SubCell"/>
</dbReference>